<proteinExistence type="predicted"/>
<protein>
    <submittedName>
        <fullName evidence="2">ABC-type transport system involved in multi-copper enzyme maturation permease subunit</fullName>
    </submittedName>
</protein>
<gene>
    <name evidence="2" type="ORF">CLV92_11087</name>
</gene>
<dbReference type="Pfam" id="PF12679">
    <property type="entry name" value="ABC2_membrane_2"/>
    <property type="match status" value="1"/>
</dbReference>
<accession>A0A2S6IGX2</accession>
<dbReference type="EMBL" id="PTJD01000010">
    <property type="protein sequence ID" value="PPK93459.1"/>
    <property type="molecule type" value="Genomic_DNA"/>
</dbReference>
<name>A0A2S6IGX2_9ACTN</name>
<keyword evidence="1" id="KW-1133">Transmembrane helix</keyword>
<organism evidence="2 3">
    <name type="scientific">Kineococcus xinjiangensis</name>
    <dbReference type="NCBI Taxonomy" id="512762"/>
    <lineage>
        <taxon>Bacteria</taxon>
        <taxon>Bacillati</taxon>
        <taxon>Actinomycetota</taxon>
        <taxon>Actinomycetes</taxon>
        <taxon>Kineosporiales</taxon>
        <taxon>Kineosporiaceae</taxon>
        <taxon>Kineococcus</taxon>
    </lineage>
</organism>
<feature type="transmembrane region" description="Helical" evidence="1">
    <location>
        <begin position="202"/>
        <end position="222"/>
    </location>
</feature>
<feature type="transmembrane region" description="Helical" evidence="1">
    <location>
        <begin position="172"/>
        <end position="195"/>
    </location>
</feature>
<feature type="transmembrane region" description="Helical" evidence="1">
    <location>
        <begin position="253"/>
        <end position="278"/>
    </location>
</feature>
<dbReference type="OrthoDB" id="3297477at2"/>
<feature type="transmembrane region" description="Helical" evidence="1">
    <location>
        <begin position="127"/>
        <end position="152"/>
    </location>
</feature>
<dbReference type="GO" id="GO:0005886">
    <property type="term" value="C:plasma membrane"/>
    <property type="evidence" value="ECO:0007669"/>
    <property type="project" value="UniProtKB-SubCell"/>
</dbReference>
<feature type="transmembrane region" description="Helical" evidence="1">
    <location>
        <begin position="40"/>
        <end position="66"/>
    </location>
</feature>
<dbReference type="Proteomes" id="UP000239485">
    <property type="component" value="Unassembled WGS sequence"/>
</dbReference>
<evidence type="ECO:0000256" key="1">
    <source>
        <dbReference type="SAM" id="Phobius"/>
    </source>
</evidence>
<evidence type="ECO:0000313" key="2">
    <source>
        <dbReference type="EMBL" id="PPK93459.1"/>
    </source>
</evidence>
<keyword evidence="1" id="KW-0472">Membrane</keyword>
<feature type="transmembrane region" description="Helical" evidence="1">
    <location>
        <begin position="86"/>
        <end position="106"/>
    </location>
</feature>
<evidence type="ECO:0000313" key="3">
    <source>
        <dbReference type="Proteomes" id="UP000239485"/>
    </source>
</evidence>
<sequence>MSTTTLSKAERPQYRAPEHRLTFAGQLRSEWIKFWSVRSIVWTMVASAVVTVGLGAAFAALTASFMPSGEASEVRGMEGFGLTVSMGGAQFATLVIAAVGVIVIAGEYSTGMIRTSFTAAPGRVSVLLAKAVVLALAVTLVLGAAVFAAFFLGQALLSATDLDDGIGDPDVLRLLVGNVVVLVGVALAGLGLGALMRNTAGAICTMVALLFVLPIILMLPILPDFPGKDALTDYNFASTMTALTTPEAMGPQALSVTTSAVAFAVWVLAFLAAGALVLKRRDV</sequence>
<comment type="caution">
    <text evidence="2">The sequence shown here is derived from an EMBL/GenBank/DDBJ whole genome shotgun (WGS) entry which is preliminary data.</text>
</comment>
<keyword evidence="1" id="KW-0812">Transmembrane</keyword>
<keyword evidence="3" id="KW-1185">Reference proteome</keyword>
<dbReference type="PANTHER" id="PTHR37305">
    <property type="entry name" value="INTEGRAL MEMBRANE PROTEIN-RELATED"/>
    <property type="match status" value="1"/>
</dbReference>
<dbReference type="GO" id="GO:0140359">
    <property type="term" value="F:ABC-type transporter activity"/>
    <property type="evidence" value="ECO:0007669"/>
    <property type="project" value="InterPro"/>
</dbReference>
<reference evidence="2 3" key="1">
    <citation type="submission" date="2018-02" db="EMBL/GenBank/DDBJ databases">
        <title>Genomic Encyclopedia of Archaeal and Bacterial Type Strains, Phase II (KMG-II): from individual species to whole genera.</title>
        <authorList>
            <person name="Goeker M."/>
        </authorList>
    </citation>
    <scope>NUCLEOTIDE SEQUENCE [LARGE SCALE GENOMIC DNA]</scope>
    <source>
        <strain evidence="2 3">DSM 22857</strain>
    </source>
</reference>
<dbReference type="RefSeq" id="WP_104433727.1">
    <property type="nucleotide sequence ID" value="NZ_PTJD01000010.1"/>
</dbReference>
<dbReference type="AlphaFoldDB" id="A0A2S6IGX2"/>
<dbReference type="PANTHER" id="PTHR37305:SF1">
    <property type="entry name" value="MEMBRANE PROTEIN"/>
    <property type="match status" value="1"/>
</dbReference>